<dbReference type="InterPro" id="IPR048372">
    <property type="entry name" value="ZapC_C"/>
</dbReference>
<keyword evidence="4 5" id="KW-0131">Cell cycle</keyword>
<dbReference type="Pfam" id="PF21083">
    <property type="entry name" value="ZapC_N"/>
    <property type="match status" value="1"/>
</dbReference>
<accession>A0A5Q0TDT5</accession>
<dbReference type="GO" id="GO:0043093">
    <property type="term" value="P:FtsZ-dependent cytokinesis"/>
    <property type="evidence" value="ECO:0007669"/>
    <property type="project" value="UniProtKB-UniRule"/>
</dbReference>
<protein>
    <recommendedName>
        <fullName evidence="5 6">Cell division protein ZapC</fullName>
    </recommendedName>
</protein>
<dbReference type="InterPro" id="IPR009809">
    <property type="entry name" value="ZapC"/>
</dbReference>
<dbReference type="PIRSF" id="PIRSF010252">
    <property type="entry name" value="ZapC"/>
    <property type="match status" value="1"/>
</dbReference>
<keyword evidence="2 5" id="KW-0132">Cell division</keyword>
<dbReference type="InterPro" id="IPR048373">
    <property type="entry name" value="ZapC_N"/>
</dbReference>
<dbReference type="Proteomes" id="UP000348942">
    <property type="component" value="Chromosome 1"/>
</dbReference>
<keyword evidence="3 5" id="KW-0717">Septation</keyword>
<dbReference type="EMBL" id="CP045699">
    <property type="protein sequence ID" value="QGA65000.1"/>
    <property type="molecule type" value="Genomic_DNA"/>
</dbReference>
<proteinExistence type="inferred from homology"/>
<evidence type="ECO:0000256" key="4">
    <source>
        <dbReference type="ARBA" id="ARBA00023306"/>
    </source>
</evidence>
<gene>
    <name evidence="5" type="primary">zapC</name>
    <name evidence="9" type="ORF">GFB47_05975</name>
</gene>
<dbReference type="Pfam" id="PF07126">
    <property type="entry name" value="ZapC_C"/>
    <property type="match status" value="1"/>
</dbReference>
<feature type="domain" description="Cell-division protein ZapC N-terminal" evidence="8">
    <location>
        <begin position="1"/>
        <end position="89"/>
    </location>
</feature>
<comment type="function">
    <text evidence="5 6">Contributes to the efficiency of the cell division process by stabilizing the polymeric form of the cell division protein FtsZ. Acts by promoting interactions between FtsZ protofilaments and suppressing the GTPase activity of FtsZ.</text>
</comment>
<comment type="subunit">
    <text evidence="5">Interacts directly with FtsZ.</text>
</comment>
<evidence type="ECO:0000256" key="6">
    <source>
        <dbReference type="PIRNR" id="PIRNR010252"/>
    </source>
</evidence>
<evidence type="ECO:0000259" key="8">
    <source>
        <dbReference type="Pfam" id="PF21083"/>
    </source>
</evidence>
<keyword evidence="1 5" id="KW-0963">Cytoplasm</keyword>
<keyword evidence="10" id="KW-1185">Reference proteome</keyword>
<dbReference type="GO" id="GO:0000917">
    <property type="term" value="P:division septum assembly"/>
    <property type="evidence" value="ECO:0007669"/>
    <property type="project" value="UniProtKB-KW"/>
</dbReference>
<dbReference type="RefSeq" id="WP_153447150.1">
    <property type="nucleotide sequence ID" value="NZ_CP045699.1"/>
</dbReference>
<dbReference type="GO" id="GO:0005737">
    <property type="term" value="C:cytoplasm"/>
    <property type="evidence" value="ECO:0007669"/>
    <property type="project" value="UniProtKB-SubCell"/>
</dbReference>
<evidence type="ECO:0000256" key="5">
    <source>
        <dbReference type="HAMAP-Rule" id="MF_00906"/>
    </source>
</evidence>
<reference evidence="9 10" key="1">
    <citation type="submission" date="2019-10" db="EMBL/GenBank/DDBJ databases">
        <title>Vibrio sp. nov., isolated from Coralline algae surface.</title>
        <authorList>
            <person name="Geng Y."/>
            <person name="Zhang X."/>
        </authorList>
    </citation>
    <scope>NUCLEOTIDE SEQUENCE [LARGE SCALE GENOMIC DNA]</scope>
    <source>
        <strain evidence="9 10">SM1977</strain>
    </source>
</reference>
<evidence type="ECO:0000313" key="10">
    <source>
        <dbReference type="Proteomes" id="UP000348942"/>
    </source>
</evidence>
<evidence type="ECO:0000256" key="3">
    <source>
        <dbReference type="ARBA" id="ARBA00023210"/>
    </source>
</evidence>
<dbReference type="HAMAP" id="MF_00906">
    <property type="entry name" value="ZapC"/>
    <property type="match status" value="1"/>
</dbReference>
<evidence type="ECO:0000259" key="7">
    <source>
        <dbReference type="Pfam" id="PF07126"/>
    </source>
</evidence>
<organism evidence="9 10">
    <name type="scientific">Vibrio algicola</name>
    <dbReference type="NCBI Taxonomy" id="2662262"/>
    <lineage>
        <taxon>Bacteria</taxon>
        <taxon>Pseudomonadati</taxon>
        <taxon>Pseudomonadota</taxon>
        <taxon>Gammaproteobacteria</taxon>
        <taxon>Vibrionales</taxon>
        <taxon>Vibrionaceae</taxon>
        <taxon>Vibrio</taxon>
    </lineage>
</organism>
<comment type="subcellular location">
    <subcellularLocation>
        <location evidence="5 6">Cytoplasm</location>
    </subcellularLocation>
</comment>
<feature type="domain" description="Cell-division protein ZapC C-terminal" evidence="7">
    <location>
        <begin position="90"/>
        <end position="167"/>
    </location>
</feature>
<comment type="similarity">
    <text evidence="5 6">Belongs to the ZapC family.</text>
</comment>
<evidence type="ECO:0000256" key="1">
    <source>
        <dbReference type="ARBA" id="ARBA00022490"/>
    </source>
</evidence>
<evidence type="ECO:0000313" key="9">
    <source>
        <dbReference type="EMBL" id="QGA65000.1"/>
    </source>
</evidence>
<name>A0A5Q0TDT5_9VIBR</name>
<evidence type="ECO:0000256" key="2">
    <source>
        <dbReference type="ARBA" id="ARBA00022618"/>
    </source>
</evidence>
<dbReference type="AlphaFoldDB" id="A0A5Q0TDT5"/>
<sequence>MLKPSDRWNWYYNETDKALMLDLGQDDMVFNVNIAKKMLVNTAFEANEFSIDDANSYHTFCEQVNLLPISDPRKSELALNGVAARRFHKPVQPKSWFFSSQGGDFIPVEGEIVHLRNCYNDGLFMVVEVGETASMCLSVSLKDFSLTESKILQFGEPIKVMHDRFAKAYLQTQVDNFAMVG</sequence>